<keyword evidence="2" id="KW-1185">Reference proteome</keyword>
<evidence type="ECO:0000313" key="1">
    <source>
        <dbReference type="EMBL" id="NGO55905.1"/>
    </source>
</evidence>
<protein>
    <submittedName>
        <fullName evidence="1">Uncharacterized protein</fullName>
    </submittedName>
</protein>
<evidence type="ECO:0000313" key="2">
    <source>
        <dbReference type="Proteomes" id="UP001642900"/>
    </source>
</evidence>
<name>A0A6G4WM65_9HYPH</name>
<proteinExistence type="predicted"/>
<dbReference type="Proteomes" id="UP001642900">
    <property type="component" value="Unassembled WGS sequence"/>
</dbReference>
<sequence>MCYIVATAEATIIPFHEAVKTAIRREFELAKVCFGNDWQLLCIEENWGDTLDDRHTLRMLRSLNRNGSCYSRMFCRRD</sequence>
<reference evidence="1 2" key="1">
    <citation type="submission" date="2020-02" db="EMBL/GenBank/DDBJ databases">
        <title>Genome sequence of strain CCNWXJ40-4.</title>
        <authorList>
            <person name="Gao J."/>
            <person name="Sun J."/>
        </authorList>
    </citation>
    <scope>NUCLEOTIDE SEQUENCE [LARGE SCALE GENOMIC DNA]</scope>
    <source>
        <strain evidence="1 2">CCNWXJ 40-4</strain>
    </source>
</reference>
<accession>A0A6G4WM65</accession>
<gene>
    <name evidence="1" type="ORF">G6N73_33715</name>
</gene>
<comment type="caution">
    <text evidence="1">The sequence shown here is derived from an EMBL/GenBank/DDBJ whole genome shotgun (WGS) entry which is preliminary data.</text>
</comment>
<dbReference type="EMBL" id="JAAKZF010000148">
    <property type="protein sequence ID" value="NGO55905.1"/>
    <property type="molecule type" value="Genomic_DNA"/>
</dbReference>
<dbReference type="AlphaFoldDB" id="A0A6G4WM65"/>
<organism evidence="1 2">
    <name type="scientific">Allomesorhizobium camelthorni</name>
    <dbReference type="NCBI Taxonomy" id="475069"/>
    <lineage>
        <taxon>Bacteria</taxon>
        <taxon>Pseudomonadati</taxon>
        <taxon>Pseudomonadota</taxon>
        <taxon>Alphaproteobacteria</taxon>
        <taxon>Hyphomicrobiales</taxon>
        <taxon>Phyllobacteriaceae</taxon>
        <taxon>Allomesorhizobium</taxon>
    </lineage>
</organism>